<dbReference type="Proteomes" id="UP000278475">
    <property type="component" value="Unassembled WGS sequence"/>
</dbReference>
<sequence length="191" mass="21723">MVEDKLKGYRGILRKLLNKVGAEIGDEIELRYDNKHIRGILLPRSELEDEWHIVLKLSNGYNVGIRYREDLSIRVIEKKKAVLAAVKRESLKIREDLPKVHILGVGGTIASRVDYTTGAVRSVYTPEELAEMFPELINIASIKTKIIMNKYSEHLRANDWKRIAEEVAKSINEGVDGVIVMHGTDTMHYTA</sequence>
<protein>
    <submittedName>
        <fullName evidence="4">Glu-tRNA(Gln) amidotransferase GatDE subunit D</fullName>
    </submittedName>
</protein>
<evidence type="ECO:0000313" key="4">
    <source>
        <dbReference type="EMBL" id="RLE47324.1"/>
    </source>
</evidence>
<dbReference type="Gene3D" id="2.30.30.520">
    <property type="match status" value="1"/>
</dbReference>
<evidence type="ECO:0000259" key="3">
    <source>
        <dbReference type="Pfam" id="PF18195"/>
    </source>
</evidence>
<dbReference type="PANTHER" id="PTHR11707:SF28">
    <property type="entry name" value="60 KDA LYSOPHOSPHOLIPASE"/>
    <property type="match status" value="1"/>
</dbReference>
<accession>A0A497EKT4</accession>
<evidence type="ECO:0000259" key="2">
    <source>
        <dbReference type="Pfam" id="PF00710"/>
    </source>
</evidence>
<dbReference type="SUPFAM" id="SSF141300">
    <property type="entry name" value="GatD N-terminal domain-like"/>
    <property type="match status" value="1"/>
</dbReference>
<evidence type="ECO:0000256" key="1">
    <source>
        <dbReference type="PROSITE-ProRule" id="PRU10100"/>
    </source>
</evidence>
<dbReference type="Pfam" id="PF18195">
    <property type="entry name" value="GatD_N"/>
    <property type="match status" value="1"/>
</dbReference>
<dbReference type="PIRSF" id="PIRSF500176">
    <property type="entry name" value="L_ASNase"/>
    <property type="match status" value="1"/>
</dbReference>
<dbReference type="InterPro" id="IPR037152">
    <property type="entry name" value="L-asparaginase_N_sf"/>
</dbReference>
<dbReference type="EMBL" id="QMQV01000135">
    <property type="protein sequence ID" value="RLE47324.1"/>
    <property type="molecule type" value="Genomic_DNA"/>
</dbReference>
<dbReference type="InterPro" id="IPR040918">
    <property type="entry name" value="GatD_N"/>
</dbReference>
<name>A0A497EKT4_9CREN</name>
<dbReference type="Gene3D" id="3.40.50.1170">
    <property type="entry name" value="L-asparaginase, N-terminal domain"/>
    <property type="match status" value="1"/>
</dbReference>
<dbReference type="PANTHER" id="PTHR11707">
    <property type="entry name" value="L-ASPARAGINASE"/>
    <property type="match status" value="1"/>
</dbReference>
<dbReference type="Pfam" id="PF00710">
    <property type="entry name" value="Asparaginase"/>
    <property type="match status" value="1"/>
</dbReference>
<dbReference type="InterPro" id="IPR027474">
    <property type="entry name" value="L-asparaginase_N"/>
</dbReference>
<dbReference type="InterPro" id="IPR027475">
    <property type="entry name" value="Asparaginase/glutaminase_AS2"/>
</dbReference>
<dbReference type="PIRSF" id="PIRSF001220">
    <property type="entry name" value="L-ASNase_gatD"/>
    <property type="match status" value="1"/>
</dbReference>
<dbReference type="GO" id="GO:0004067">
    <property type="term" value="F:asparaginase activity"/>
    <property type="evidence" value="ECO:0007669"/>
    <property type="project" value="UniProtKB-UniRule"/>
</dbReference>
<dbReference type="InterPro" id="IPR036152">
    <property type="entry name" value="Asp/glu_Ase-like_sf"/>
</dbReference>
<comment type="caution">
    <text evidence="4">The sequence shown here is derived from an EMBL/GenBank/DDBJ whole genome shotgun (WGS) entry which is preliminary data.</text>
</comment>
<proteinExistence type="predicted"/>
<dbReference type="AlphaFoldDB" id="A0A497EKT4"/>
<reference evidence="4 5" key="1">
    <citation type="submission" date="2018-06" db="EMBL/GenBank/DDBJ databases">
        <title>Extensive metabolic versatility and redundancy in microbially diverse, dynamic hydrothermal sediments.</title>
        <authorList>
            <person name="Dombrowski N."/>
            <person name="Teske A."/>
            <person name="Baker B.J."/>
        </authorList>
    </citation>
    <scope>NUCLEOTIDE SEQUENCE [LARGE SCALE GENOMIC DNA]</scope>
    <source>
        <strain evidence="4">B66_G16</strain>
    </source>
</reference>
<dbReference type="PROSITE" id="PS51732">
    <property type="entry name" value="ASN_GLN_ASE_3"/>
    <property type="match status" value="1"/>
</dbReference>
<dbReference type="InterPro" id="IPR006034">
    <property type="entry name" value="Asparaginase/glutaminase-like"/>
</dbReference>
<gene>
    <name evidence="4" type="ORF">DRJ31_09025</name>
</gene>
<feature type="non-terminal residue" evidence="4">
    <location>
        <position position="191"/>
    </location>
</feature>
<dbReference type="InterPro" id="IPR037222">
    <property type="entry name" value="GatD_N_sf"/>
</dbReference>
<organism evidence="4 5">
    <name type="scientific">Thermoproteota archaeon</name>
    <dbReference type="NCBI Taxonomy" id="2056631"/>
    <lineage>
        <taxon>Archaea</taxon>
        <taxon>Thermoproteota</taxon>
    </lineage>
</organism>
<feature type="active site" evidence="1">
    <location>
        <position position="184"/>
    </location>
</feature>
<feature type="domain" description="L-asparaginase N-terminal" evidence="2">
    <location>
        <begin position="99"/>
        <end position="191"/>
    </location>
</feature>
<dbReference type="GO" id="GO:0016740">
    <property type="term" value="F:transferase activity"/>
    <property type="evidence" value="ECO:0007669"/>
    <property type="project" value="UniProtKB-KW"/>
</dbReference>
<dbReference type="PROSITE" id="PS00917">
    <property type="entry name" value="ASN_GLN_ASE_2"/>
    <property type="match status" value="1"/>
</dbReference>
<dbReference type="SUPFAM" id="SSF53774">
    <property type="entry name" value="Glutaminase/Asparaginase"/>
    <property type="match status" value="1"/>
</dbReference>
<feature type="domain" description="GatD N-terminal" evidence="3">
    <location>
        <begin position="22"/>
        <end position="76"/>
    </location>
</feature>
<dbReference type="PRINTS" id="PR00139">
    <property type="entry name" value="ASNGLNASE"/>
</dbReference>
<evidence type="ECO:0000313" key="5">
    <source>
        <dbReference type="Proteomes" id="UP000278475"/>
    </source>
</evidence>